<sequence>MGSSSSKSQTIGYRYSFDIHFGVGLPVDEICQIQASGKVAWSGSITNNGQVYINAPDLFGGDKGEGGLQGTLDVMFGDENQTVVSRLAAMLGGIVPAFRGVTTAFYSGLITSINPYPKPWMILRRGGNRLWDDGGAWYPEKQFIWLANNAIKSMNPAHILFLMYTGRRFRGLPREYMDDAAWRTAADQLYSEQFGLCLEWKRSDSFKSFRDSVLSHISAEVYLDRSTGLISIRLLRDDYDVNALPLFDEDSGLLEITQMEASSGDGDSTPSELIVKYEDAITGDTRSVRAVNSAIAQRDRGRSSETVEYPGAPTGEIAGKLASRDLRIKTSGLKRYKVVLDRRARKLTPGQPFRVRSIRRGIEVVVVRAGRIEDGTLDDGRMTVTALQDVFGMPASSFVAVQPPNWLPPDRTPQAINTRRLFELPYRELAGVIDPANLQLLDTTACYACALAEAPTSLSLSYSLTDRVGSSGDFIDRGAHDWCPTGKLVARISKRDLVVQVTAATRLSDVAVGMAALLDDEVVRIDAIDYSTGAITVARGCSDTVPAEHAAGARIWFYDGFEGADETAYSAGVTLQAHMLTNTSQGQLDPALASTDSLALLGRQGRPYPPGRFRVSGAAYPESVSGSLLDFSWAHRDRLTQADQLIDTSLGDIGPEAGTSYSLKLYSGNTLMRAYTGTDTVFAYTAGDQLADGLAGTVRVTLESVRDGSASWQKHEATVVRYGLGFRLGEKLGGIIL</sequence>
<dbReference type="OrthoDB" id="5917852at2"/>
<dbReference type="EMBL" id="LT629972">
    <property type="protein sequence ID" value="SEI21459.1"/>
    <property type="molecule type" value="Genomic_DNA"/>
</dbReference>
<evidence type="ECO:0000313" key="2">
    <source>
        <dbReference type="Proteomes" id="UP000182272"/>
    </source>
</evidence>
<protein>
    <submittedName>
        <fullName evidence="1">Putative phage tail protein</fullName>
    </submittedName>
</protein>
<dbReference type="RefSeq" id="WP_019361505.1">
    <property type="nucleotide sequence ID" value="NZ_LT629972.1"/>
</dbReference>
<evidence type="ECO:0000313" key="1">
    <source>
        <dbReference type="EMBL" id="SEI21459.1"/>
    </source>
</evidence>
<proteinExistence type="predicted"/>
<gene>
    <name evidence="1" type="ORF">SAMN05216581_4507</name>
</gene>
<organism evidence="1 2">
    <name type="scientific">Pseudomonas asplenii</name>
    <dbReference type="NCBI Taxonomy" id="53407"/>
    <lineage>
        <taxon>Bacteria</taxon>
        <taxon>Pseudomonadati</taxon>
        <taxon>Pseudomonadota</taxon>
        <taxon>Gammaproteobacteria</taxon>
        <taxon>Pseudomonadales</taxon>
        <taxon>Pseudomonadaceae</taxon>
        <taxon>Pseudomonas</taxon>
    </lineage>
</organism>
<reference evidence="1 2" key="1">
    <citation type="submission" date="2016-10" db="EMBL/GenBank/DDBJ databases">
        <authorList>
            <person name="de Groot N.N."/>
        </authorList>
    </citation>
    <scope>NUCLEOTIDE SEQUENCE [LARGE SCALE GENOMIC DNA]</scope>
    <source>
        <strain evidence="1 2">LMG 2158</strain>
    </source>
</reference>
<name>A0A1H6NX14_9PSED</name>
<dbReference type="AlphaFoldDB" id="A0A1H6NX14"/>
<accession>A0A1H6NX14</accession>
<dbReference type="Proteomes" id="UP000182272">
    <property type="component" value="Chromosome I"/>
</dbReference>